<dbReference type="PROSITE" id="PS51257">
    <property type="entry name" value="PROKAR_LIPOPROTEIN"/>
    <property type="match status" value="1"/>
</dbReference>
<comment type="caution">
    <text evidence="1">The sequence shown here is derived from an EMBL/GenBank/DDBJ whole genome shotgun (WGS) entry which is preliminary data.</text>
</comment>
<proteinExistence type="predicted"/>
<dbReference type="AlphaFoldDB" id="A0A846QUA7"/>
<dbReference type="EMBL" id="JAATJJ010000001">
    <property type="protein sequence ID" value="NJB69903.1"/>
    <property type="molecule type" value="Genomic_DNA"/>
</dbReference>
<dbReference type="Pfam" id="PF07676">
    <property type="entry name" value="PD40"/>
    <property type="match status" value="1"/>
</dbReference>
<keyword evidence="2" id="KW-1185">Reference proteome</keyword>
<evidence type="ECO:0008006" key="3">
    <source>
        <dbReference type="Google" id="ProtNLM"/>
    </source>
</evidence>
<reference evidence="1 2" key="1">
    <citation type="submission" date="2020-03" db="EMBL/GenBank/DDBJ databases">
        <title>Genomic Encyclopedia of Type Strains, Phase IV (KMG-IV): sequencing the most valuable type-strain genomes for metagenomic binning, comparative biology and taxonomic classification.</title>
        <authorList>
            <person name="Goeker M."/>
        </authorList>
    </citation>
    <scope>NUCLEOTIDE SEQUENCE [LARGE SCALE GENOMIC DNA]</scope>
    <source>
        <strain evidence="1 2">DSM 29762</strain>
    </source>
</reference>
<accession>A0A846QUA7</accession>
<dbReference type="Proteomes" id="UP000590442">
    <property type="component" value="Unassembled WGS sequence"/>
</dbReference>
<dbReference type="SUPFAM" id="SSF82171">
    <property type="entry name" value="DPP6 N-terminal domain-like"/>
    <property type="match status" value="1"/>
</dbReference>
<protein>
    <recommendedName>
        <fullName evidence="3">WD40-like Beta Propeller Repeat</fullName>
    </recommendedName>
</protein>
<dbReference type="RefSeq" id="WP_167960261.1">
    <property type="nucleotide sequence ID" value="NZ_JAATJJ010000001.1"/>
</dbReference>
<organism evidence="1 2">
    <name type="scientific">Saonia flava</name>
    <dbReference type="NCBI Taxonomy" id="523696"/>
    <lineage>
        <taxon>Bacteria</taxon>
        <taxon>Pseudomonadati</taxon>
        <taxon>Bacteroidota</taxon>
        <taxon>Flavobacteriia</taxon>
        <taxon>Flavobacteriales</taxon>
        <taxon>Flavobacteriaceae</taxon>
        <taxon>Saonia</taxon>
    </lineage>
</organism>
<gene>
    <name evidence="1" type="ORF">GGR42_000365</name>
</gene>
<evidence type="ECO:0000313" key="2">
    <source>
        <dbReference type="Proteomes" id="UP000590442"/>
    </source>
</evidence>
<evidence type="ECO:0000313" key="1">
    <source>
        <dbReference type="EMBL" id="NJB69903.1"/>
    </source>
</evidence>
<name>A0A846QUA7_9FLAO</name>
<dbReference type="InterPro" id="IPR011659">
    <property type="entry name" value="WD40"/>
</dbReference>
<sequence>MKKTYFISTLIWFVLLYACKTEKTKANIPPTFKNAYLGQTPPNLTPIPFAPGLISTEIYEYDGAFSKDMKAFYFIRRGEEHKKSAFYEYKYNETNGKWEKSEIASPWIGRPVISPDGQTMHLGDKYLKRTESGWSELQSLEPPTVSNDSMYIMRLSSSANGTYYFDTYKENDSTFPIHYSRLINGKHEAPTALPKAINTGTFLSHPFIAPDESYLLFDAEREDGFGDSDIYISFKQKNGTWGNSINLGDKINTNAWEASASITPDGKYLFFSRNVGTDDFENVDIFWVDATIIEALRPKDTNQ</sequence>